<keyword evidence="10" id="KW-1185">Reference proteome</keyword>
<keyword evidence="7" id="KW-0539">Nucleus</keyword>
<evidence type="ECO:0000259" key="8">
    <source>
        <dbReference type="Pfam" id="PF09811"/>
    </source>
</evidence>
<evidence type="ECO:0000256" key="6">
    <source>
        <dbReference type="ARBA" id="ARBA00022490"/>
    </source>
</evidence>
<dbReference type="Pfam" id="PF09811">
    <property type="entry name" value="Yae1_N"/>
    <property type="match status" value="1"/>
</dbReference>
<dbReference type="Proteomes" id="UP000053989">
    <property type="component" value="Unassembled WGS sequence"/>
</dbReference>
<dbReference type="STRING" id="1036808.A0A0C3ALD0"/>
<dbReference type="OrthoDB" id="20086at2759"/>
<dbReference type="HOGENOM" id="CLU_091047_0_0_1"/>
<protein>
    <recommendedName>
        <fullName evidence="5">Protein YAE1</fullName>
    </recommendedName>
    <alternativeName>
        <fullName evidence="4">Protein yae1</fullName>
    </alternativeName>
</protein>
<reference evidence="10" key="2">
    <citation type="submission" date="2015-01" db="EMBL/GenBank/DDBJ databases">
        <title>Evolutionary Origins and Diversification of the Mycorrhizal Mutualists.</title>
        <authorList>
            <consortium name="DOE Joint Genome Institute"/>
            <consortium name="Mycorrhizal Genomics Consortium"/>
            <person name="Kohler A."/>
            <person name="Kuo A."/>
            <person name="Nagy L.G."/>
            <person name="Floudas D."/>
            <person name="Copeland A."/>
            <person name="Barry K.W."/>
            <person name="Cichocki N."/>
            <person name="Veneault-Fourrey C."/>
            <person name="LaButti K."/>
            <person name="Lindquist E.A."/>
            <person name="Lipzen A."/>
            <person name="Lundell T."/>
            <person name="Morin E."/>
            <person name="Murat C."/>
            <person name="Riley R."/>
            <person name="Ohm R."/>
            <person name="Sun H."/>
            <person name="Tunlid A."/>
            <person name="Henrissat B."/>
            <person name="Grigoriev I.V."/>
            <person name="Hibbett D.S."/>
            <person name="Martin F."/>
        </authorList>
    </citation>
    <scope>NUCLEOTIDE SEQUENCE [LARGE SCALE GENOMIC DNA]</scope>
    <source>
        <strain evidence="10">Foug A</strain>
    </source>
</reference>
<evidence type="ECO:0000256" key="3">
    <source>
        <dbReference type="ARBA" id="ARBA00007096"/>
    </source>
</evidence>
<name>A0A0C3ALD0_9AGAM</name>
<evidence type="ECO:0000256" key="7">
    <source>
        <dbReference type="ARBA" id="ARBA00023242"/>
    </source>
</evidence>
<evidence type="ECO:0000256" key="5">
    <source>
        <dbReference type="ARBA" id="ARBA00018400"/>
    </source>
</evidence>
<evidence type="ECO:0000313" key="10">
    <source>
        <dbReference type="Proteomes" id="UP000053989"/>
    </source>
</evidence>
<dbReference type="PANTHER" id="PTHR18829:SF0">
    <property type="entry name" value="PROTEIN YAE1 HOMOLOG"/>
    <property type="match status" value="1"/>
</dbReference>
<reference evidence="9 10" key="1">
    <citation type="submission" date="2014-04" db="EMBL/GenBank/DDBJ databases">
        <authorList>
            <consortium name="DOE Joint Genome Institute"/>
            <person name="Kuo A."/>
            <person name="Kohler A."/>
            <person name="Nagy L.G."/>
            <person name="Floudas D."/>
            <person name="Copeland A."/>
            <person name="Barry K.W."/>
            <person name="Cichocki N."/>
            <person name="Veneault-Fourrey C."/>
            <person name="LaButti K."/>
            <person name="Lindquist E.A."/>
            <person name="Lipzen A."/>
            <person name="Lundell T."/>
            <person name="Morin E."/>
            <person name="Murat C."/>
            <person name="Sun H."/>
            <person name="Tunlid A."/>
            <person name="Henrissat B."/>
            <person name="Grigoriev I.V."/>
            <person name="Hibbett D.S."/>
            <person name="Martin F."/>
            <person name="Nordberg H.P."/>
            <person name="Cantor M.N."/>
            <person name="Hua S.X."/>
        </authorList>
    </citation>
    <scope>NUCLEOTIDE SEQUENCE [LARGE SCALE GENOMIC DNA]</scope>
    <source>
        <strain evidence="9 10">Foug A</strain>
    </source>
</reference>
<dbReference type="GO" id="GO:0005737">
    <property type="term" value="C:cytoplasm"/>
    <property type="evidence" value="ECO:0007669"/>
    <property type="project" value="UniProtKB-SubCell"/>
</dbReference>
<organism evidence="9 10">
    <name type="scientific">Scleroderma citrinum Foug A</name>
    <dbReference type="NCBI Taxonomy" id="1036808"/>
    <lineage>
        <taxon>Eukaryota</taxon>
        <taxon>Fungi</taxon>
        <taxon>Dikarya</taxon>
        <taxon>Basidiomycota</taxon>
        <taxon>Agaricomycotina</taxon>
        <taxon>Agaricomycetes</taxon>
        <taxon>Agaricomycetidae</taxon>
        <taxon>Boletales</taxon>
        <taxon>Sclerodermatineae</taxon>
        <taxon>Sclerodermataceae</taxon>
        <taxon>Scleroderma</taxon>
    </lineage>
</organism>
<keyword evidence="6" id="KW-0963">Cytoplasm</keyword>
<evidence type="ECO:0000256" key="4">
    <source>
        <dbReference type="ARBA" id="ARBA00017286"/>
    </source>
</evidence>
<accession>A0A0C3ALD0</accession>
<gene>
    <name evidence="9" type="ORF">SCLCIDRAFT_22345</name>
</gene>
<sequence length="185" mass="20281">MDSPWGEDPLYAPEAGWNKISSEFTNAGYREGIIAGKEASLQEGFDMGFANVGVPIGRELGNLRGIASALVAYLSEDAHDLKLSEVEEARAISTSLSQIRFSDIAPGDLEAEQHAREHINDDPAISQTEELSQKRDMEILEDMLSQLAAEGTPRTRPTREDVAKLKERLVLLSTRLTLGPGSFMH</sequence>
<feature type="domain" description="Essential protein Yae1 N-terminal" evidence="8">
    <location>
        <begin position="28"/>
        <end position="67"/>
    </location>
</feature>
<evidence type="ECO:0000313" key="9">
    <source>
        <dbReference type="EMBL" id="KIM65747.1"/>
    </source>
</evidence>
<dbReference type="GO" id="GO:0005634">
    <property type="term" value="C:nucleus"/>
    <property type="evidence" value="ECO:0007669"/>
    <property type="project" value="UniProtKB-SubCell"/>
</dbReference>
<comment type="subcellular location">
    <subcellularLocation>
        <location evidence="2">Cytoplasm</location>
    </subcellularLocation>
    <subcellularLocation>
        <location evidence="1">Nucleus</location>
    </subcellularLocation>
</comment>
<dbReference type="InterPro" id="IPR019191">
    <property type="entry name" value="Essential_protein_Yae1_N"/>
</dbReference>
<evidence type="ECO:0000256" key="1">
    <source>
        <dbReference type="ARBA" id="ARBA00004123"/>
    </source>
</evidence>
<dbReference type="InParanoid" id="A0A0C3ALD0"/>
<dbReference type="PANTHER" id="PTHR18829">
    <property type="entry name" value="PROTEIN YAE1 HOMOLOG"/>
    <property type="match status" value="1"/>
</dbReference>
<proteinExistence type="inferred from homology"/>
<evidence type="ECO:0000256" key="2">
    <source>
        <dbReference type="ARBA" id="ARBA00004496"/>
    </source>
</evidence>
<dbReference type="AlphaFoldDB" id="A0A0C3ALD0"/>
<dbReference type="InterPro" id="IPR038881">
    <property type="entry name" value="Yae1-like"/>
</dbReference>
<dbReference type="EMBL" id="KN822020">
    <property type="protein sequence ID" value="KIM65747.1"/>
    <property type="molecule type" value="Genomic_DNA"/>
</dbReference>
<comment type="similarity">
    <text evidence="3">Belongs to the YAE1 family.</text>
</comment>